<dbReference type="OMA" id="DATHEAY"/>
<feature type="compositionally biased region" description="Basic and acidic residues" evidence="2">
    <location>
        <begin position="125"/>
        <end position="142"/>
    </location>
</feature>
<feature type="region of interest" description="Disordered" evidence="2">
    <location>
        <begin position="59"/>
        <end position="229"/>
    </location>
</feature>
<dbReference type="AlphaFoldDB" id="A0A0G4H796"/>
<feature type="compositionally biased region" description="Basic and acidic residues" evidence="2">
    <location>
        <begin position="193"/>
        <end position="202"/>
    </location>
</feature>
<evidence type="ECO:0000256" key="1">
    <source>
        <dbReference type="ARBA" id="ARBA00022443"/>
    </source>
</evidence>
<evidence type="ECO:0000313" key="4">
    <source>
        <dbReference type="EMBL" id="CEM39768.1"/>
    </source>
</evidence>
<dbReference type="VEuPathDB" id="CryptoDB:Vbra_19754"/>
<feature type="compositionally biased region" description="Low complexity" evidence="2">
    <location>
        <begin position="367"/>
        <end position="384"/>
    </location>
</feature>
<keyword evidence="5" id="KW-1185">Reference proteome</keyword>
<evidence type="ECO:0000313" key="5">
    <source>
        <dbReference type="Proteomes" id="UP000041254"/>
    </source>
</evidence>
<feature type="compositionally biased region" description="Low complexity" evidence="2">
    <location>
        <begin position="104"/>
        <end position="114"/>
    </location>
</feature>
<reference evidence="4 5" key="1">
    <citation type="submission" date="2014-11" db="EMBL/GenBank/DDBJ databases">
        <authorList>
            <person name="Zhu J."/>
            <person name="Qi W."/>
            <person name="Song R."/>
        </authorList>
    </citation>
    <scope>NUCLEOTIDE SEQUENCE [LARGE SCALE GENOMIC DNA]</scope>
</reference>
<dbReference type="Gene3D" id="2.30.30.40">
    <property type="entry name" value="SH3 Domains"/>
    <property type="match status" value="1"/>
</dbReference>
<feature type="compositionally biased region" description="Gly residues" evidence="2">
    <location>
        <begin position="211"/>
        <end position="225"/>
    </location>
</feature>
<evidence type="ECO:0000256" key="2">
    <source>
        <dbReference type="SAM" id="MobiDB-lite"/>
    </source>
</evidence>
<feature type="region of interest" description="Disordered" evidence="2">
    <location>
        <begin position="511"/>
        <end position="560"/>
    </location>
</feature>
<organism evidence="4 5">
    <name type="scientific">Vitrella brassicaformis (strain CCMP3155)</name>
    <dbReference type="NCBI Taxonomy" id="1169540"/>
    <lineage>
        <taxon>Eukaryota</taxon>
        <taxon>Sar</taxon>
        <taxon>Alveolata</taxon>
        <taxon>Colpodellida</taxon>
        <taxon>Vitrellaceae</taxon>
        <taxon>Vitrella</taxon>
    </lineage>
</organism>
<evidence type="ECO:0000259" key="3">
    <source>
        <dbReference type="Pfam" id="PF00018"/>
    </source>
</evidence>
<dbReference type="SUPFAM" id="SSF50044">
    <property type="entry name" value="SH3-domain"/>
    <property type="match status" value="1"/>
</dbReference>
<feature type="region of interest" description="Disordered" evidence="2">
    <location>
        <begin position="340"/>
        <end position="418"/>
    </location>
</feature>
<dbReference type="OrthoDB" id="419906at2759"/>
<feature type="domain" description="SH3" evidence="3">
    <location>
        <begin position="460"/>
        <end position="494"/>
    </location>
</feature>
<protein>
    <recommendedName>
        <fullName evidence="3">SH3 domain-containing protein</fullName>
    </recommendedName>
</protein>
<dbReference type="InterPro" id="IPR001452">
    <property type="entry name" value="SH3_domain"/>
</dbReference>
<accession>A0A0G4H796</accession>
<dbReference type="CDD" id="cd00174">
    <property type="entry name" value="SH3"/>
    <property type="match status" value="1"/>
</dbReference>
<feature type="compositionally biased region" description="Low complexity" evidence="2">
    <location>
        <begin position="75"/>
        <end position="90"/>
    </location>
</feature>
<feature type="compositionally biased region" description="Low complexity" evidence="2">
    <location>
        <begin position="154"/>
        <end position="171"/>
    </location>
</feature>
<dbReference type="EMBL" id="CDMY01001052">
    <property type="protein sequence ID" value="CEM39768.1"/>
    <property type="molecule type" value="Genomic_DNA"/>
</dbReference>
<feature type="compositionally biased region" description="Pro residues" evidence="2">
    <location>
        <begin position="385"/>
        <end position="394"/>
    </location>
</feature>
<dbReference type="Pfam" id="PF00018">
    <property type="entry name" value="SH3_1"/>
    <property type="match status" value="1"/>
</dbReference>
<keyword evidence="1" id="KW-0728">SH3 domain</keyword>
<dbReference type="InParanoid" id="A0A0G4H796"/>
<name>A0A0G4H796_VITBC</name>
<proteinExistence type="predicted"/>
<dbReference type="InterPro" id="IPR036028">
    <property type="entry name" value="SH3-like_dom_sf"/>
</dbReference>
<dbReference type="Proteomes" id="UP000041254">
    <property type="component" value="Unassembled WGS sequence"/>
</dbReference>
<dbReference type="STRING" id="1169540.A0A0G4H796"/>
<feature type="compositionally biased region" description="Polar residues" evidence="2">
    <location>
        <begin position="539"/>
        <end position="551"/>
    </location>
</feature>
<gene>
    <name evidence="4" type="ORF">Vbra_19754</name>
</gene>
<feature type="compositionally biased region" description="Low complexity" evidence="2">
    <location>
        <begin position="524"/>
        <end position="537"/>
    </location>
</feature>
<sequence length="560" mass="58713">MEPSCGRERGGELEADSSCSSWVRGVRVGGGMAPGPAGMVMIAARPSTVTVFRFLCEGTSPPLSDNKQEEKPSSDTDSTQLQSATSTSADNPPMMPPSDTQPESSNDAASSSLHSPPPSYTQPTHTDEHQHTHTTTHTHDRPPPSVERDDDLAGNNSSSNNEGESSTNSNHNEGDEGLSESGPASGGHNAAGDGERPGEGRRVRSGRGRNGRGGGGGGNGGGGGRFQQVFHTAGGMPEFVGMRTIRDRPTPEGYYECSWSLQHVPHDYLYVKQPGRDTKHYQLVMKDAVKSKITAMESRICKLQKKNDLLSDEVKFLRDALSQMHSIHQSQEQLIRNLTSQLPSSGPPTAPTTHSTHSPFPPPPPAAAAAAAASMFPPSTHAPSQQPPPPPFMPSYPQDMNLNIARMPPPPPTRGPMASGRYGGVANGYAAGGGAMAGGPLVISPPGTAGGVGGNRVVGLDYDAVSDGELTLRMGDLVEVLQRDPSGWTFGRLLWSSHQSNALDAGWFPDELLNTHTQPPPPSAAAAAAAAAAGPPSHTRATPNTGGSVWSRQPGYGGRR</sequence>